<evidence type="ECO:0000259" key="5">
    <source>
        <dbReference type="PROSITE" id="PS51186"/>
    </source>
</evidence>
<dbReference type="KEGG" id="cyz:C3B44_07995"/>
<dbReference type="SUPFAM" id="SSF55729">
    <property type="entry name" value="Acyl-CoA N-acyltransferases (Nat)"/>
    <property type="match status" value="1"/>
</dbReference>
<dbReference type="OrthoDB" id="5242221at2"/>
<evidence type="ECO:0000256" key="3">
    <source>
        <dbReference type="ARBA" id="ARBA00038502"/>
    </source>
</evidence>
<dbReference type="InterPro" id="IPR000182">
    <property type="entry name" value="GNAT_dom"/>
</dbReference>
<comment type="similarity">
    <text evidence="3">Belongs to the acetyltransferase family. RimJ subfamily.</text>
</comment>
<evidence type="ECO:0000313" key="6">
    <source>
        <dbReference type="EMBL" id="PWC02082.1"/>
    </source>
</evidence>
<reference evidence="7" key="1">
    <citation type="submission" date="2018-04" db="EMBL/GenBank/DDBJ databases">
        <authorList>
            <person name="Liu S."/>
            <person name="Wang Z."/>
            <person name="Li J."/>
        </authorList>
    </citation>
    <scope>NUCLEOTIDE SEQUENCE [LARGE SCALE GENOMIC DNA]</scope>
    <source>
        <strain evidence="7">2189</strain>
    </source>
</reference>
<dbReference type="GO" id="GO:0005737">
    <property type="term" value="C:cytoplasm"/>
    <property type="evidence" value="ECO:0007669"/>
    <property type="project" value="TreeGrafter"/>
</dbReference>
<keyword evidence="1 6" id="KW-0808">Transferase</keyword>
<keyword evidence="7" id="KW-1185">Reference proteome</keyword>
<keyword evidence="2" id="KW-0012">Acyltransferase</keyword>
<feature type="region of interest" description="Disordered" evidence="4">
    <location>
        <begin position="1"/>
        <end position="28"/>
    </location>
</feature>
<dbReference type="GO" id="GO:0008999">
    <property type="term" value="F:protein-N-terminal-alanine acetyltransferase activity"/>
    <property type="evidence" value="ECO:0007669"/>
    <property type="project" value="TreeGrafter"/>
</dbReference>
<sequence length="232" mass="25743">MLDPFRRVGTMRGPATAEPDAVHPGWPEATGTVVMPSGDEVRLRPLVARDGQAWASTRVVDKAWLKPVEPTQPGTWIEAHDDAAWRRNFRNLRDHAQNGRVVPLVIEVNGDFAGQVTIGNIQHGSISEAWIGYWVYSAHMGKGIATAACGLGTDHAFQRIGLHRLTATYLPDNPASGRVLAHNGYREEGYLTGNLHIDGRWRDHHFVAQLVDEYPTTCIERLMVAGRVTAWR</sequence>
<dbReference type="InterPro" id="IPR016181">
    <property type="entry name" value="Acyl_CoA_acyltransferase"/>
</dbReference>
<protein>
    <submittedName>
        <fullName evidence="6">N-acetyltransferase</fullName>
    </submittedName>
</protein>
<organism evidence="6 7">
    <name type="scientific">Corynebacterium yudongzhengii</name>
    <dbReference type="NCBI Taxonomy" id="2080740"/>
    <lineage>
        <taxon>Bacteria</taxon>
        <taxon>Bacillati</taxon>
        <taxon>Actinomycetota</taxon>
        <taxon>Actinomycetes</taxon>
        <taxon>Mycobacteriales</taxon>
        <taxon>Corynebacteriaceae</taxon>
        <taxon>Corynebacterium</taxon>
    </lineage>
</organism>
<evidence type="ECO:0000256" key="2">
    <source>
        <dbReference type="ARBA" id="ARBA00023315"/>
    </source>
</evidence>
<feature type="domain" description="N-acetyltransferase" evidence="5">
    <location>
        <begin position="63"/>
        <end position="213"/>
    </location>
</feature>
<evidence type="ECO:0000256" key="1">
    <source>
        <dbReference type="ARBA" id="ARBA00022679"/>
    </source>
</evidence>
<evidence type="ECO:0000256" key="4">
    <source>
        <dbReference type="SAM" id="MobiDB-lite"/>
    </source>
</evidence>
<dbReference type="Proteomes" id="UP000244989">
    <property type="component" value="Unassembled WGS sequence"/>
</dbReference>
<gene>
    <name evidence="6" type="ORF">DF222_04385</name>
</gene>
<dbReference type="PANTHER" id="PTHR43792">
    <property type="entry name" value="GNAT FAMILY, PUTATIVE (AFU_ORTHOLOGUE AFUA_3G00765)-RELATED-RELATED"/>
    <property type="match status" value="1"/>
</dbReference>
<dbReference type="InterPro" id="IPR051531">
    <property type="entry name" value="N-acetyltransferase"/>
</dbReference>
<proteinExistence type="inferred from homology"/>
<dbReference type="PROSITE" id="PS51186">
    <property type="entry name" value="GNAT"/>
    <property type="match status" value="1"/>
</dbReference>
<name>A0A2U1T7Y3_9CORY</name>
<dbReference type="AlphaFoldDB" id="A0A2U1T7Y3"/>
<dbReference type="Pfam" id="PF13302">
    <property type="entry name" value="Acetyltransf_3"/>
    <property type="match status" value="1"/>
</dbReference>
<dbReference type="Gene3D" id="3.40.630.30">
    <property type="match status" value="1"/>
</dbReference>
<comment type="caution">
    <text evidence="6">The sequence shown here is derived from an EMBL/GenBank/DDBJ whole genome shotgun (WGS) entry which is preliminary data.</text>
</comment>
<dbReference type="EMBL" id="QEEZ01000006">
    <property type="protein sequence ID" value="PWC02082.1"/>
    <property type="molecule type" value="Genomic_DNA"/>
</dbReference>
<dbReference type="PANTHER" id="PTHR43792:SF8">
    <property type="entry name" value="[RIBOSOMAL PROTEIN US5]-ALANINE N-ACETYLTRANSFERASE"/>
    <property type="match status" value="1"/>
</dbReference>
<evidence type="ECO:0000313" key="7">
    <source>
        <dbReference type="Proteomes" id="UP000244989"/>
    </source>
</evidence>
<accession>A0A2U1T7Y3</accession>